<dbReference type="GO" id="GO:0016989">
    <property type="term" value="F:sigma factor antagonist activity"/>
    <property type="evidence" value="ECO:0007669"/>
    <property type="project" value="TreeGrafter"/>
</dbReference>
<dbReference type="Proteomes" id="UP000494108">
    <property type="component" value="Unassembled WGS sequence"/>
</dbReference>
<organism evidence="3 4">
    <name type="scientific">Achromobacter pestifer</name>
    <dbReference type="NCBI Taxonomy" id="1353889"/>
    <lineage>
        <taxon>Bacteria</taxon>
        <taxon>Pseudomonadati</taxon>
        <taxon>Pseudomonadota</taxon>
        <taxon>Betaproteobacteria</taxon>
        <taxon>Burkholderiales</taxon>
        <taxon>Alcaligenaceae</taxon>
        <taxon>Achromobacter</taxon>
    </lineage>
</organism>
<dbReference type="PIRSF" id="PIRSF018266">
    <property type="entry name" value="FecR"/>
    <property type="match status" value="1"/>
</dbReference>
<evidence type="ECO:0000313" key="4">
    <source>
        <dbReference type="Proteomes" id="UP000494108"/>
    </source>
</evidence>
<evidence type="ECO:0008006" key="5">
    <source>
        <dbReference type="Google" id="ProtNLM"/>
    </source>
</evidence>
<feature type="domain" description="FecR N-terminal" evidence="2">
    <location>
        <begin position="17"/>
        <end position="60"/>
    </location>
</feature>
<reference evidence="3 4" key="1">
    <citation type="submission" date="2020-04" db="EMBL/GenBank/DDBJ databases">
        <authorList>
            <person name="De Canck E."/>
        </authorList>
    </citation>
    <scope>NUCLEOTIDE SEQUENCE [LARGE SCALE GENOMIC DNA]</scope>
    <source>
        <strain evidence="3 4">LMG 3431</strain>
    </source>
</reference>
<dbReference type="RefSeq" id="WP_175175363.1">
    <property type="nucleotide sequence ID" value="NZ_CADIJX010000003.1"/>
</dbReference>
<dbReference type="EMBL" id="CADIJX010000003">
    <property type="protein sequence ID" value="CAB3655977.1"/>
    <property type="molecule type" value="Genomic_DNA"/>
</dbReference>
<dbReference type="Pfam" id="PF04773">
    <property type="entry name" value="FecR"/>
    <property type="match status" value="1"/>
</dbReference>
<sequence length="329" mass="35846">MPHPDRLHEPTPVMIERALTYLTRMTGGDAATADKARAHVAVWLAQDARHRAAWTRAERLWAADGAVNDALRAFLPKPQAALPHRRAMLRAFAGGGMALGLGALLRWQDPQPLYRLGIQTARREVRSLGLPDGTVVEVDAGTRARVAYYRDTRELYLSQGQVYLDVRAEPGRPFVARTPWGTVKVVGTAFSVSARAGVMHVQVERGLVRVWGQDGSGDGVLLRPGQLVRTTPAGLEPVRDVPAGTHEAWRRGWLVFDATPLAEAVAQWNAWSDEPIMLAPAPALLAMRVTGSFPAREPGRFLAALPNVLPVSVTALAEGGTRIDRVVRK</sequence>
<dbReference type="Pfam" id="PF16220">
    <property type="entry name" value="DUF4880"/>
    <property type="match status" value="1"/>
</dbReference>
<dbReference type="AlphaFoldDB" id="A0A6S6Z5P1"/>
<evidence type="ECO:0000259" key="1">
    <source>
        <dbReference type="Pfam" id="PF04773"/>
    </source>
</evidence>
<evidence type="ECO:0000259" key="2">
    <source>
        <dbReference type="Pfam" id="PF16220"/>
    </source>
</evidence>
<dbReference type="InterPro" id="IPR006860">
    <property type="entry name" value="FecR"/>
</dbReference>
<protein>
    <recommendedName>
        <fullName evidence="5">FecR domain-containing protein</fullName>
    </recommendedName>
</protein>
<proteinExistence type="predicted"/>
<name>A0A6S6Z5P1_9BURK</name>
<keyword evidence="4" id="KW-1185">Reference proteome</keyword>
<dbReference type="InterPro" id="IPR032623">
    <property type="entry name" value="FecR_N"/>
</dbReference>
<dbReference type="PANTHER" id="PTHR30273:SF2">
    <property type="entry name" value="PROTEIN FECR"/>
    <property type="match status" value="1"/>
</dbReference>
<dbReference type="Gene3D" id="2.60.120.1440">
    <property type="match status" value="1"/>
</dbReference>
<feature type="domain" description="FecR protein" evidence="1">
    <location>
        <begin position="118"/>
        <end position="209"/>
    </location>
</feature>
<accession>A0A6S6Z5P1</accession>
<evidence type="ECO:0000313" key="3">
    <source>
        <dbReference type="EMBL" id="CAB3655977.1"/>
    </source>
</evidence>
<dbReference type="InterPro" id="IPR012373">
    <property type="entry name" value="Ferrdict_sens_TM"/>
</dbReference>
<gene>
    <name evidence="3" type="ORF">LMG3431_03102</name>
</gene>
<dbReference type="PANTHER" id="PTHR30273">
    <property type="entry name" value="PERIPLASMIC SIGNAL SENSOR AND SIGMA FACTOR ACTIVATOR FECR-RELATED"/>
    <property type="match status" value="1"/>
</dbReference>